<gene>
    <name evidence="2" type="ORF">TL16_g08755</name>
</gene>
<accession>A0A9W7AXW9</accession>
<sequence>MDAFMQKVIEATSASDYDLTYADLLVLQNATTHQERTTVLGKIDGLELDDTFLAEIRALPLSSGTSSNGHALPNANLTSASSAGGGSEAMVAGESALAEIRSDVQLIMPPHKFTGSITGDARQDLGLAICRIATKQDRRFVQEKGGGGSKVVFTCDCPNCDSKIVSTKSAAKEGGGYWVLHKKTTVEDFMKSTRCTSKANTSTLELVHMLGSDIKSNPAMSAKTGLKLAQQRRAPETKAKSIYNAKASMKRRELDTYPSDFSRMPEFLDEFVTKNPGSVAKVFSTEHSYGTYTQKHFTKAFVVFKPCVDIIRKVGLPTHYLDGTFSKHEIYNGVYLFLVGRDSQNKILLLAIMICETEDGDSYTKFAEELEAAGCADIFGVAQAGGEEEAAYIYSTYFNGERPVILCDRGKGMNKFFDGFFASLKLLRLWCCWHLRLNCNDNVKAGQGLTPRDFWGLQGSESLEEFDRKRKALKTTHPSAIAYLDKFERSEWVCYAIIEKNDVCLHNHSTNGCVESCNNAVKEYRSFAPLQFLQNIFLYVSENIQSRRSEAEKLLTLTEDERPLFTGYYNSIIAGQTAMSNKYKCMNMSADVGYITYKSDIDKAHTVDLKMKYPCSNCNFKRNNGVDCIHVLKFLSSSSGGEGLSLEDYSKSERCPKYALLKNYADAYKNAAVIVPVLHDIKAKDIGLKILDNGTTVPVDVSAILAPLHRRKIKPGAKRKKPFPNRGLGAATTSHNSTITASTTIAHVEEERSRRAGAGMNRHREGGR</sequence>
<proteinExistence type="predicted"/>
<evidence type="ECO:0000313" key="3">
    <source>
        <dbReference type="Proteomes" id="UP001162640"/>
    </source>
</evidence>
<feature type="region of interest" description="Disordered" evidence="1">
    <location>
        <begin position="715"/>
        <end position="768"/>
    </location>
</feature>
<dbReference type="Proteomes" id="UP001162640">
    <property type="component" value="Unassembled WGS sequence"/>
</dbReference>
<feature type="compositionally biased region" description="Polar residues" evidence="1">
    <location>
        <begin position="731"/>
        <end position="745"/>
    </location>
</feature>
<protein>
    <submittedName>
        <fullName evidence="2">Uncharacterized protein</fullName>
    </submittedName>
</protein>
<dbReference type="PANTHER" id="PTHR31973">
    <property type="entry name" value="POLYPROTEIN, PUTATIVE-RELATED"/>
    <property type="match status" value="1"/>
</dbReference>
<dbReference type="PANTHER" id="PTHR31973:SF187">
    <property type="entry name" value="MUTATOR TRANSPOSASE MUDRA PROTEIN"/>
    <property type="match status" value="1"/>
</dbReference>
<organism evidence="2 3">
    <name type="scientific">Triparma laevis f. inornata</name>
    <dbReference type="NCBI Taxonomy" id="1714386"/>
    <lineage>
        <taxon>Eukaryota</taxon>
        <taxon>Sar</taxon>
        <taxon>Stramenopiles</taxon>
        <taxon>Ochrophyta</taxon>
        <taxon>Bolidophyceae</taxon>
        <taxon>Parmales</taxon>
        <taxon>Triparmaceae</taxon>
        <taxon>Triparma</taxon>
    </lineage>
</organism>
<reference evidence="3" key="1">
    <citation type="journal article" date="2023" name="Commun. Biol.">
        <title>Genome analysis of Parmales, the sister group of diatoms, reveals the evolutionary specialization of diatoms from phago-mixotrophs to photoautotrophs.</title>
        <authorList>
            <person name="Ban H."/>
            <person name="Sato S."/>
            <person name="Yoshikawa S."/>
            <person name="Yamada K."/>
            <person name="Nakamura Y."/>
            <person name="Ichinomiya M."/>
            <person name="Sato N."/>
            <person name="Blanc-Mathieu R."/>
            <person name="Endo H."/>
            <person name="Kuwata A."/>
            <person name="Ogata H."/>
        </authorList>
    </citation>
    <scope>NUCLEOTIDE SEQUENCE [LARGE SCALE GENOMIC DNA]</scope>
</reference>
<evidence type="ECO:0000256" key="1">
    <source>
        <dbReference type="SAM" id="MobiDB-lite"/>
    </source>
</evidence>
<comment type="caution">
    <text evidence="2">The sequence shown here is derived from an EMBL/GenBank/DDBJ whole genome shotgun (WGS) entry which is preliminary data.</text>
</comment>
<dbReference type="EMBL" id="BLQM01000291">
    <property type="protein sequence ID" value="GMH80931.1"/>
    <property type="molecule type" value="Genomic_DNA"/>
</dbReference>
<dbReference type="AlphaFoldDB" id="A0A9W7AXW9"/>
<evidence type="ECO:0000313" key="2">
    <source>
        <dbReference type="EMBL" id="GMH80931.1"/>
    </source>
</evidence>
<name>A0A9W7AXW9_9STRA</name>